<proteinExistence type="predicted"/>
<dbReference type="AlphaFoldDB" id="A0A078IMY5"/>
<organism evidence="3 4">
    <name type="scientific">Brassica napus</name>
    <name type="common">Rape</name>
    <dbReference type="NCBI Taxonomy" id="3708"/>
    <lineage>
        <taxon>Eukaryota</taxon>
        <taxon>Viridiplantae</taxon>
        <taxon>Streptophyta</taxon>
        <taxon>Embryophyta</taxon>
        <taxon>Tracheophyta</taxon>
        <taxon>Spermatophyta</taxon>
        <taxon>Magnoliopsida</taxon>
        <taxon>eudicotyledons</taxon>
        <taxon>Gunneridae</taxon>
        <taxon>Pentapetalae</taxon>
        <taxon>rosids</taxon>
        <taxon>malvids</taxon>
        <taxon>Brassicales</taxon>
        <taxon>Brassicaceae</taxon>
        <taxon>Brassiceae</taxon>
        <taxon>Brassica</taxon>
    </lineage>
</organism>
<dbReference type="Proteomes" id="UP000028999">
    <property type="component" value="Unassembled WGS sequence"/>
</dbReference>
<dbReference type="PaxDb" id="3708-A0A078IMY5"/>
<dbReference type="OMA" id="VEWERKI"/>
<gene>
    <name evidence="3" type="primary">BnaCnng20780D</name>
    <name evidence="3" type="ORF">GSBRNA2T00003238001</name>
</gene>
<name>A0A078IMY5_BRANA</name>
<keyword evidence="2" id="KW-0812">Transmembrane</keyword>
<dbReference type="EMBL" id="LK032986">
    <property type="protein sequence ID" value="CDY51341.1"/>
    <property type="molecule type" value="Genomic_DNA"/>
</dbReference>
<keyword evidence="4" id="KW-1185">Reference proteome</keyword>
<evidence type="ECO:0000313" key="3">
    <source>
        <dbReference type="EMBL" id="CDY51341.1"/>
    </source>
</evidence>
<evidence type="ECO:0000256" key="1">
    <source>
        <dbReference type="SAM" id="MobiDB-lite"/>
    </source>
</evidence>
<reference evidence="3 4" key="1">
    <citation type="journal article" date="2014" name="Science">
        <title>Plant genetics. Early allopolyploid evolution in the post-Neolithic Brassica napus oilseed genome.</title>
        <authorList>
            <person name="Chalhoub B."/>
            <person name="Denoeud F."/>
            <person name="Liu S."/>
            <person name="Parkin I.A."/>
            <person name="Tang H."/>
            <person name="Wang X."/>
            <person name="Chiquet J."/>
            <person name="Belcram H."/>
            <person name="Tong C."/>
            <person name="Samans B."/>
            <person name="Correa M."/>
            <person name="Da Silva C."/>
            <person name="Just J."/>
            <person name="Falentin C."/>
            <person name="Koh C.S."/>
            <person name="Le Clainche I."/>
            <person name="Bernard M."/>
            <person name="Bento P."/>
            <person name="Noel B."/>
            <person name="Labadie K."/>
            <person name="Alberti A."/>
            <person name="Charles M."/>
            <person name="Arnaud D."/>
            <person name="Guo H."/>
            <person name="Daviaud C."/>
            <person name="Alamery S."/>
            <person name="Jabbari K."/>
            <person name="Zhao M."/>
            <person name="Edger P.P."/>
            <person name="Chelaifa H."/>
            <person name="Tack D."/>
            <person name="Lassalle G."/>
            <person name="Mestiri I."/>
            <person name="Schnel N."/>
            <person name="Le Paslier M.C."/>
            <person name="Fan G."/>
            <person name="Renault V."/>
            <person name="Bayer P.E."/>
            <person name="Golicz A.A."/>
            <person name="Manoli S."/>
            <person name="Lee T.H."/>
            <person name="Thi V.H."/>
            <person name="Chalabi S."/>
            <person name="Hu Q."/>
            <person name="Fan C."/>
            <person name="Tollenaere R."/>
            <person name="Lu Y."/>
            <person name="Battail C."/>
            <person name="Shen J."/>
            <person name="Sidebottom C.H."/>
            <person name="Wang X."/>
            <person name="Canaguier A."/>
            <person name="Chauveau A."/>
            <person name="Berard A."/>
            <person name="Deniot G."/>
            <person name="Guan M."/>
            <person name="Liu Z."/>
            <person name="Sun F."/>
            <person name="Lim Y.P."/>
            <person name="Lyons E."/>
            <person name="Town C.D."/>
            <person name="Bancroft I."/>
            <person name="Wang X."/>
            <person name="Meng J."/>
            <person name="Ma J."/>
            <person name="Pires J.C."/>
            <person name="King G.J."/>
            <person name="Brunel D."/>
            <person name="Delourme R."/>
            <person name="Renard M."/>
            <person name="Aury J.M."/>
            <person name="Adams K.L."/>
            <person name="Batley J."/>
            <person name="Snowdon R.J."/>
            <person name="Tost J."/>
            <person name="Edwards D."/>
            <person name="Zhou Y."/>
            <person name="Hua W."/>
            <person name="Sharpe A.G."/>
            <person name="Paterson A.H."/>
            <person name="Guan C."/>
            <person name="Wincker P."/>
        </authorList>
    </citation>
    <scope>NUCLEOTIDE SEQUENCE [LARGE SCALE GENOMIC DNA]</scope>
    <source>
        <strain evidence="4">cv. Darmor-bzh</strain>
    </source>
</reference>
<evidence type="ECO:0000313" key="4">
    <source>
        <dbReference type="Proteomes" id="UP000028999"/>
    </source>
</evidence>
<protein>
    <submittedName>
        <fullName evidence="3">BnaCnng20780D protein</fullName>
    </submittedName>
</protein>
<evidence type="ECO:0000256" key="2">
    <source>
        <dbReference type="SAM" id="Phobius"/>
    </source>
</evidence>
<keyword evidence="2" id="KW-0472">Membrane</keyword>
<dbReference type="Gramene" id="CDY51341">
    <property type="protein sequence ID" value="CDY51341"/>
    <property type="gene ID" value="GSBRNA2T00003238001"/>
</dbReference>
<keyword evidence="2" id="KW-1133">Transmembrane helix</keyword>
<sequence>MSSVNVLGKSLGKPCETSSSSDPLCLHWDSTRTPTITEVLELEKINNATSPTPTFNTPNFDTRVSSPTPTFMSPKFDLLSQQSHSGKGTNEVLMRDVCEIPVFQPLMKIKKRLVQQDSQVNKDVEPPLQKKFKADTYNVEWERKIEVILPDLGRIKWYQSHFGWFVFFHLSSSHLSTFFFSYFLDPGCSFTPL</sequence>
<feature type="transmembrane region" description="Helical" evidence="2">
    <location>
        <begin position="162"/>
        <end position="184"/>
    </location>
</feature>
<feature type="region of interest" description="Disordered" evidence="1">
    <location>
        <begin position="1"/>
        <end position="22"/>
    </location>
</feature>
<accession>A0A078IMY5</accession>